<comment type="caution">
    <text evidence="2">The sequence shown here is derived from an EMBL/GenBank/DDBJ whole genome shotgun (WGS) entry which is preliminary data.</text>
</comment>
<gene>
    <name evidence="2" type="ORF">CEXT_697321</name>
</gene>
<sequence length="102" mass="11820">MELYDVLRVLELYDILRVMELNNKLHLQNEVVWFTSASINYKTVPQNKESTKQQNSFSASTKRNLQNSKNSSLCFYKSSPCFYKTVPLLLQNSSSASTKQFL</sequence>
<dbReference type="Proteomes" id="UP001054945">
    <property type="component" value="Unassembled WGS sequence"/>
</dbReference>
<keyword evidence="3" id="KW-1185">Reference proteome</keyword>
<dbReference type="EMBL" id="BPLR01019236">
    <property type="protein sequence ID" value="GIZ05215.1"/>
    <property type="molecule type" value="Genomic_DNA"/>
</dbReference>
<organism evidence="2 3">
    <name type="scientific">Caerostris extrusa</name>
    <name type="common">Bark spider</name>
    <name type="synonym">Caerostris bankana</name>
    <dbReference type="NCBI Taxonomy" id="172846"/>
    <lineage>
        <taxon>Eukaryota</taxon>
        <taxon>Metazoa</taxon>
        <taxon>Ecdysozoa</taxon>
        <taxon>Arthropoda</taxon>
        <taxon>Chelicerata</taxon>
        <taxon>Arachnida</taxon>
        <taxon>Araneae</taxon>
        <taxon>Araneomorphae</taxon>
        <taxon>Entelegynae</taxon>
        <taxon>Araneoidea</taxon>
        <taxon>Araneidae</taxon>
        <taxon>Caerostris</taxon>
    </lineage>
</organism>
<evidence type="ECO:0000313" key="3">
    <source>
        <dbReference type="Proteomes" id="UP001054945"/>
    </source>
</evidence>
<dbReference type="AlphaFoldDB" id="A0AAV4YG11"/>
<proteinExistence type="predicted"/>
<reference evidence="2 3" key="1">
    <citation type="submission" date="2021-06" db="EMBL/GenBank/DDBJ databases">
        <title>Caerostris extrusa draft genome.</title>
        <authorList>
            <person name="Kono N."/>
            <person name="Arakawa K."/>
        </authorList>
    </citation>
    <scope>NUCLEOTIDE SEQUENCE [LARGE SCALE GENOMIC DNA]</scope>
</reference>
<accession>A0AAV4YG11</accession>
<evidence type="ECO:0000256" key="1">
    <source>
        <dbReference type="SAM" id="MobiDB-lite"/>
    </source>
</evidence>
<protein>
    <submittedName>
        <fullName evidence="2">Uncharacterized protein</fullName>
    </submittedName>
</protein>
<name>A0AAV4YG11_CAEEX</name>
<evidence type="ECO:0000313" key="2">
    <source>
        <dbReference type="EMBL" id="GIZ05215.1"/>
    </source>
</evidence>
<feature type="region of interest" description="Disordered" evidence="1">
    <location>
        <begin position="45"/>
        <end position="64"/>
    </location>
</feature>